<dbReference type="EMBL" id="DAKRPA010000017">
    <property type="protein sequence ID" value="DBA03626.1"/>
    <property type="molecule type" value="Genomic_DNA"/>
</dbReference>
<dbReference type="AlphaFoldDB" id="A0AAV2Z8B6"/>
<evidence type="ECO:0000256" key="3">
    <source>
        <dbReference type="ARBA" id="ARBA00022737"/>
    </source>
</evidence>
<keyword evidence="6" id="KW-1185">Reference proteome</keyword>
<dbReference type="Proteomes" id="UP001146120">
    <property type="component" value="Unassembled WGS sequence"/>
</dbReference>
<protein>
    <recommendedName>
        <fullName evidence="2">Tetratricopeptide repeat protein 38</fullName>
    </recommendedName>
</protein>
<evidence type="ECO:0000313" key="6">
    <source>
        <dbReference type="Proteomes" id="UP001146120"/>
    </source>
</evidence>
<reference evidence="5" key="2">
    <citation type="journal article" date="2023" name="Microbiol Resour">
        <title>Decontamination and Annotation of the Draft Genome Sequence of the Oomycete Lagenidium giganteum ARSEF 373.</title>
        <authorList>
            <person name="Morgan W.R."/>
            <person name="Tartar A."/>
        </authorList>
    </citation>
    <scope>NUCLEOTIDE SEQUENCE</scope>
    <source>
        <strain evidence="5">ARSEF 373</strain>
    </source>
</reference>
<evidence type="ECO:0000256" key="2">
    <source>
        <dbReference type="ARBA" id="ARBA00019992"/>
    </source>
</evidence>
<reference evidence="5" key="1">
    <citation type="submission" date="2022-11" db="EMBL/GenBank/DDBJ databases">
        <authorList>
            <person name="Morgan W.R."/>
            <person name="Tartar A."/>
        </authorList>
    </citation>
    <scope>NUCLEOTIDE SEQUENCE</scope>
    <source>
        <strain evidence="5">ARSEF 373</strain>
    </source>
</reference>
<dbReference type="InterPro" id="IPR033891">
    <property type="entry name" value="TTC38"/>
</dbReference>
<accession>A0AAV2Z8B6</accession>
<evidence type="ECO:0000313" key="5">
    <source>
        <dbReference type="EMBL" id="DBA03626.1"/>
    </source>
</evidence>
<gene>
    <name evidence="5" type="ORF">N0F65_006805</name>
</gene>
<dbReference type="Gene3D" id="1.25.40.10">
    <property type="entry name" value="Tetratricopeptide repeat domain"/>
    <property type="match status" value="1"/>
</dbReference>
<proteinExistence type="inferred from homology"/>
<keyword evidence="3" id="KW-0677">Repeat</keyword>
<name>A0AAV2Z8B6_9STRA</name>
<comment type="caution">
    <text evidence="5">The sequence shown here is derived from an EMBL/GenBank/DDBJ whole genome shotgun (WGS) entry which is preliminary data.</text>
</comment>
<organism evidence="5 6">
    <name type="scientific">Lagenidium giganteum</name>
    <dbReference type="NCBI Taxonomy" id="4803"/>
    <lineage>
        <taxon>Eukaryota</taxon>
        <taxon>Sar</taxon>
        <taxon>Stramenopiles</taxon>
        <taxon>Oomycota</taxon>
        <taxon>Peronosporomycetes</taxon>
        <taxon>Pythiales</taxon>
        <taxon>Pythiaceae</taxon>
    </lineage>
</organism>
<keyword evidence="4" id="KW-0802">TPR repeat</keyword>
<dbReference type="PANTHER" id="PTHR16263:SF4">
    <property type="entry name" value="TETRATRICOPEPTIDE REPEAT PROTEIN 38"/>
    <property type="match status" value="1"/>
</dbReference>
<evidence type="ECO:0000256" key="4">
    <source>
        <dbReference type="ARBA" id="ARBA00022803"/>
    </source>
</evidence>
<comment type="similarity">
    <text evidence="1">Belongs to the TTC38 family.</text>
</comment>
<dbReference type="SUPFAM" id="SSF48452">
    <property type="entry name" value="TPR-like"/>
    <property type="match status" value="1"/>
</dbReference>
<evidence type="ECO:0000256" key="1">
    <source>
        <dbReference type="ARBA" id="ARBA00005857"/>
    </source>
</evidence>
<dbReference type="PANTHER" id="PTHR16263">
    <property type="entry name" value="TETRATRICOPEPTIDE REPEAT PROTEIN 38"/>
    <property type="match status" value="1"/>
</dbReference>
<sequence length="508" mass="55411">MHSTASAPSLLGTIFGIGEFEGQRDVALRSTSTQHAFELALLDYVAMNSFPASALRTVLVSNSDFLMGHVLVGASQHLVPASHDDALAARESLRVAQELLGSRGNDAASQSERLHVHALDAMVNGRAREAAMIYETILSADPSDLLALRCSYDLYLQLGDYKNLLGTVSRRLPLWSPAQNGYSHLLSMQAFGLMALGRLDAAEMLAEKALTMNGNDRWALHTMLHIYEARGNANHGASYAMQHQNSFDNGGPLERHLYFQWGLFLMELGRYDRINKFIELHMLQPNQSSLPSVQALCDATQMFWRLHFAKEDTSALLHQLVDAWHSVSANNASATWSPLQLVLRHSIFAASGATHDVQQLPTDNCVDASRVGSSLGVTPVQLSFDHPPGVVKTVYDDVCMGLTAYGQGAFEDATAALTRARGNISVLGHTHVEHDLFDLLAIDSASRCADLTLAKLLLNERLSARPQSAQSWQSYSRVSETIGDASAMRDAQNMSYVLGLGQGGNQTH</sequence>
<dbReference type="InterPro" id="IPR011990">
    <property type="entry name" value="TPR-like_helical_dom_sf"/>
</dbReference>